<sequence length="148" mass="16663">MIGYKSERYFKYGKFAARLDDFANYIPARISAFLIISTSSLSSTSASADSSHLTFIERLKFVLKYGRAHSSPNSGYPESAMAALLNCRFGGPSIYFGQLCEKPYIGTNQRELTLEDCEIGVRANYRAEFVFTIIILSTTYSIWQILFS</sequence>
<dbReference type="EMBL" id="VSSQ01047313">
    <property type="protein sequence ID" value="MPN01293.1"/>
    <property type="molecule type" value="Genomic_DNA"/>
</dbReference>
<evidence type="ECO:0000256" key="7">
    <source>
        <dbReference type="ARBA" id="ARBA00022989"/>
    </source>
</evidence>
<comment type="pathway">
    <text evidence="2">Cofactor biosynthesis; adenosylcobalamin biosynthesis.</text>
</comment>
<keyword evidence="7 9" id="KW-1133">Transmembrane helix</keyword>
<comment type="subcellular location">
    <subcellularLocation>
        <location evidence="1">Cell membrane</location>
        <topology evidence="1">Multi-pass membrane protein</topology>
    </subcellularLocation>
</comment>
<feature type="transmembrane region" description="Helical" evidence="9">
    <location>
        <begin position="129"/>
        <end position="147"/>
    </location>
</feature>
<gene>
    <name evidence="10" type="primary">cbiB_3</name>
    <name evidence="10" type="ORF">SDC9_148502</name>
</gene>
<protein>
    <submittedName>
        <fullName evidence="10">Cobalamin biosynthesis protein CbiB</fullName>
    </submittedName>
</protein>
<evidence type="ECO:0000256" key="5">
    <source>
        <dbReference type="ARBA" id="ARBA00022573"/>
    </source>
</evidence>
<comment type="similarity">
    <text evidence="3">Belongs to the CobD/CbiB family.</text>
</comment>
<comment type="caution">
    <text evidence="10">The sequence shown here is derived from an EMBL/GenBank/DDBJ whole genome shotgun (WGS) entry which is preliminary data.</text>
</comment>
<keyword evidence="8 9" id="KW-0472">Membrane</keyword>
<dbReference type="UniPathway" id="UPA00148"/>
<dbReference type="GO" id="GO:0009236">
    <property type="term" value="P:cobalamin biosynthetic process"/>
    <property type="evidence" value="ECO:0007669"/>
    <property type="project" value="UniProtKB-UniPathway"/>
</dbReference>
<evidence type="ECO:0000256" key="6">
    <source>
        <dbReference type="ARBA" id="ARBA00022692"/>
    </source>
</evidence>
<dbReference type="GO" id="GO:0005886">
    <property type="term" value="C:plasma membrane"/>
    <property type="evidence" value="ECO:0007669"/>
    <property type="project" value="UniProtKB-SubCell"/>
</dbReference>
<reference evidence="10" key="1">
    <citation type="submission" date="2019-08" db="EMBL/GenBank/DDBJ databases">
        <authorList>
            <person name="Kucharzyk K."/>
            <person name="Murdoch R.W."/>
            <person name="Higgins S."/>
            <person name="Loffler F."/>
        </authorList>
    </citation>
    <scope>NUCLEOTIDE SEQUENCE</scope>
</reference>
<name>A0A645EL70_9ZZZZ</name>
<dbReference type="InterPro" id="IPR004485">
    <property type="entry name" value="Cobalamin_biosynth_CobD/CbiB"/>
</dbReference>
<evidence type="ECO:0000256" key="4">
    <source>
        <dbReference type="ARBA" id="ARBA00022475"/>
    </source>
</evidence>
<keyword evidence="4" id="KW-1003">Cell membrane</keyword>
<evidence type="ECO:0000313" key="10">
    <source>
        <dbReference type="EMBL" id="MPN01293.1"/>
    </source>
</evidence>
<dbReference type="AlphaFoldDB" id="A0A645EL70"/>
<proteinExistence type="inferred from homology"/>
<keyword evidence="6 9" id="KW-0812">Transmembrane</keyword>
<dbReference type="PANTHER" id="PTHR34308:SF1">
    <property type="entry name" value="COBALAMIN BIOSYNTHESIS PROTEIN CBIB"/>
    <property type="match status" value="1"/>
</dbReference>
<keyword evidence="5" id="KW-0169">Cobalamin biosynthesis</keyword>
<evidence type="ECO:0000256" key="9">
    <source>
        <dbReference type="SAM" id="Phobius"/>
    </source>
</evidence>
<evidence type="ECO:0000256" key="3">
    <source>
        <dbReference type="ARBA" id="ARBA00006263"/>
    </source>
</evidence>
<organism evidence="10">
    <name type="scientific">bioreactor metagenome</name>
    <dbReference type="NCBI Taxonomy" id="1076179"/>
    <lineage>
        <taxon>unclassified sequences</taxon>
        <taxon>metagenomes</taxon>
        <taxon>ecological metagenomes</taxon>
    </lineage>
</organism>
<dbReference type="PANTHER" id="PTHR34308">
    <property type="entry name" value="COBALAMIN BIOSYNTHESIS PROTEIN CBIB"/>
    <property type="match status" value="1"/>
</dbReference>
<accession>A0A645EL70</accession>
<evidence type="ECO:0000256" key="1">
    <source>
        <dbReference type="ARBA" id="ARBA00004651"/>
    </source>
</evidence>
<dbReference type="GO" id="GO:0048472">
    <property type="term" value="F:threonine-phosphate decarboxylase activity"/>
    <property type="evidence" value="ECO:0007669"/>
    <property type="project" value="InterPro"/>
</dbReference>
<evidence type="ECO:0000256" key="2">
    <source>
        <dbReference type="ARBA" id="ARBA00004953"/>
    </source>
</evidence>
<evidence type="ECO:0000256" key="8">
    <source>
        <dbReference type="ARBA" id="ARBA00023136"/>
    </source>
</evidence>
<dbReference type="Pfam" id="PF03186">
    <property type="entry name" value="CobD_Cbib"/>
    <property type="match status" value="1"/>
</dbReference>